<comment type="caution">
    <text evidence="4">The sequence shown here is derived from an EMBL/GenBank/DDBJ whole genome shotgun (WGS) entry which is preliminary data.</text>
</comment>
<evidence type="ECO:0000313" key="5">
    <source>
        <dbReference type="Proteomes" id="UP000800235"/>
    </source>
</evidence>
<dbReference type="InterPro" id="IPR005645">
    <property type="entry name" value="FSH-like_dom"/>
</dbReference>
<dbReference type="OrthoDB" id="414698at2759"/>
<keyword evidence="2" id="KW-0378">Hydrolase</keyword>
<dbReference type="AlphaFoldDB" id="A0A9P4NFM4"/>
<dbReference type="GO" id="GO:0005737">
    <property type="term" value="C:cytoplasm"/>
    <property type="evidence" value="ECO:0007669"/>
    <property type="project" value="TreeGrafter"/>
</dbReference>
<dbReference type="GO" id="GO:0005634">
    <property type="term" value="C:nucleus"/>
    <property type="evidence" value="ECO:0007669"/>
    <property type="project" value="TreeGrafter"/>
</dbReference>
<dbReference type="EMBL" id="MU007119">
    <property type="protein sequence ID" value="KAF2419566.1"/>
    <property type="molecule type" value="Genomic_DNA"/>
</dbReference>
<dbReference type="GO" id="GO:0044550">
    <property type="term" value="P:secondary metabolite biosynthetic process"/>
    <property type="evidence" value="ECO:0007669"/>
    <property type="project" value="TreeGrafter"/>
</dbReference>
<dbReference type="GO" id="GO:0016787">
    <property type="term" value="F:hydrolase activity"/>
    <property type="evidence" value="ECO:0007669"/>
    <property type="project" value="UniProtKB-KW"/>
</dbReference>
<dbReference type="Pfam" id="PF03959">
    <property type="entry name" value="FSH1"/>
    <property type="match status" value="1"/>
</dbReference>
<evidence type="ECO:0000259" key="3">
    <source>
        <dbReference type="Pfam" id="PF03959"/>
    </source>
</evidence>
<dbReference type="PANTHER" id="PTHR48070">
    <property type="entry name" value="ESTERASE OVCA2"/>
    <property type="match status" value="1"/>
</dbReference>
<evidence type="ECO:0000313" key="4">
    <source>
        <dbReference type="EMBL" id="KAF2419566.1"/>
    </source>
</evidence>
<feature type="domain" description="Serine hydrolase" evidence="3">
    <location>
        <begin position="14"/>
        <end position="226"/>
    </location>
</feature>
<dbReference type="PANTHER" id="PTHR48070:SF3">
    <property type="entry name" value="ESTERASE DBAE-RELATED"/>
    <property type="match status" value="1"/>
</dbReference>
<dbReference type="InterPro" id="IPR029058">
    <property type="entry name" value="AB_hydrolase_fold"/>
</dbReference>
<evidence type="ECO:0000256" key="1">
    <source>
        <dbReference type="ARBA" id="ARBA00005863"/>
    </source>
</evidence>
<gene>
    <name evidence="4" type="ORF">EJ08DRAFT_642576</name>
</gene>
<dbReference type="Gene3D" id="3.40.50.1820">
    <property type="entry name" value="alpha/beta hydrolase"/>
    <property type="match status" value="1"/>
</dbReference>
<proteinExistence type="inferred from homology"/>
<accession>A0A9P4NFM4</accession>
<protein>
    <recommendedName>
        <fullName evidence="3">Serine hydrolase domain-containing protein</fullName>
    </recommendedName>
</protein>
<name>A0A9P4NFM4_9PEZI</name>
<reference evidence="4" key="1">
    <citation type="journal article" date="2020" name="Stud. Mycol.">
        <title>101 Dothideomycetes genomes: a test case for predicting lifestyles and emergence of pathogens.</title>
        <authorList>
            <person name="Haridas S."/>
            <person name="Albert R."/>
            <person name="Binder M."/>
            <person name="Bloem J."/>
            <person name="Labutti K."/>
            <person name="Salamov A."/>
            <person name="Andreopoulos B."/>
            <person name="Baker S."/>
            <person name="Barry K."/>
            <person name="Bills G."/>
            <person name="Bluhm B."/>
            <person name="Cannon C."/>
            <person name="Castanera R."/>
            <person name="Culley D."/>
            <person name="Daum C."/>
            <person name="Ezra D."/>
            <person name="Gonzalez J."/>
            <person name="Henrissat B."/>
            <person name="Kuo A."/>
            <person name="Liang C."/>
            <person name="Lipzen A."/>
            <person name="Lutzoni F."/>
            <person name="Magnuson J."/>
            <person name="Mondo S."/>
            <person name="Nolan M."/>
            <person name="Ohm R."/>
            <person name="Pangilinan J."/>
            <person name="Park H.-J."/>
            <person name="Ramirez L."/>
            <person name="Alfaro M."/>
            <person name="Sun H."/>
            <person name="Tritt A."/>
            <person name="Yoshinaga Y."/>
            <person name="Zwiers L.-H."/>
            <person name="Turgeon B."/>
            <person name="Goodwin S."/>
            <person name="Spatafora J."/>
            <person name="Crous P."/>
            <person name="Grigoriev I."/>
        </authorList>
    </citation>
    <scope>NUCLEOTIDE SEQUENCE</scope>
    <source>
        <strain evidence="4">CBS 130266</strain>
    </source>
</reference>
<sequence>MTSYETHSRADTPSKALLCLHGTGSNGRIFRLQMSQIRLALKDEFEFVFVDAPYPAPAGPGVLPMFQGADPFFGWFRGEDATMEARIEAVDMAVRNGVKEWESAKKDVNTKIVGVIAFSEGALVASLLLWQQQLGQIPWLPRLQFAVLVCCYFAQEVSVHLIAEARKHGMDKALINVPTLHVHGRRDFALSRARKLIATHYAPEFVELLEFDGGHQLPSTSADRQKLVARILNMFHHTNS</sequence>
<dbReference type="InterPro" id="IPR050593">
    <property type="entry name" value="LovG"/>
</dbReference>
<comment type="similarity">
    <text evidence="1">Belongs to the LovG family.</text>
</comment>
<dbReference type="SUPFAM" id="SSF53474">
    <property type="entry name" value="alpha/beta-Hydrolases"/>
    <property type="match status" value="1"/>
</dbReference>
<evidence type="ECO:0000256" key="2">
    <source>
        <dbReference type="ARBA" id="ARBA00022801"/>
    </source>
</evidence>
<organism evidence="4 5">
    <name type="scientific">Tothia fuscella</name>
    <dbReference type="NCBI Taxonomy" id="1048955"/>
    <lineage>
        <taxon>Eukaryota</taxon>
        <taxon>Fungi</taxon>
        <taxon>Dikarya</taxon>
        <taxon>Ascomycota</taxon>
        <taxon>Pezizomycotina</taxon>
        <taxon>Dothideomycetes</taxon>
        <taxon>Pleosporomycetidae</taxon>
        <taxon>Venturiales</taxon>
        <taxon>Cylindrosympodiaceae</taxon>
        <taxon>Tothia</taxon>
    </lineage>
</organism>
<keyword evidence="5" id="KW-1185">Reference proteome</keyword>
<dbReference type="Proteomes" id="UP000800235">
    <property type="component" value="Unassembled WGS sequence"/>
</dbReference>